<accession>A0A067P9K3</accession>
<dbReference type="SUPFAM" id="SSF52047">
    <property type="entry name" value="RNI-like"/>
    <property type="match status" value="1"/>
</dbReference>
<evidence type="ECO:0008006" key="3">
    <source>
        <dbReference type="Google" id="ProtNLM"/>
    </source>
</evidence>
<proteinExistence type="predicted"/>
<reference evidence="2" key="1">
    <citation type="journal article" date="2014" name="Proc. Natl. Acad. Sci. U.S.A.">
        <title>Extensive sampling of basidiomycete genomes demonstrates inadequacy of the white-rot/brown-rot paradigm for wood decay fungi.</title>
        <authorList>
            <person name="Riley R."/>
            <person name="Salamov A.A."/>
            <person name="Brown D.W."/>
            <person name="Nagy L.G."/>
            <person name="Floudas D."/>
            <person name="Held B.W."/>
            <person name="Levasseur A."/>
            <person name="Lombard V."/>
            <person name="Morin E."/>
            <person name="Otillar R."/>
            <person name="Lindquist E.A."/>
            <person name="Sun H."/>
            <person name="LaButti K.M."/>
            <person name="Schmutz J."/>
            <person name="Jabbour D."/>
            <person name="Luo H."/>
            <person name="Baker S.E."/>
            <person name="Pisabarro A.G."/>
            <person name="Walton J.D."/>
            <person name="Blanchette R.A."/>
            <person name="Henrissat B."/>
            <person name="Martin F."/>
            <person name="Cullen D."/>
            <person name="Hibbett D.S."/>
            <person name="Grigoriev I.V."/>
        </authorList>
    </citation>
    <scope>NUCLEOTIDE SEQUENCE [LARGE SCALE GENOMIC DNA]</scope>
    <source>
        <strain evidence="2">MUCL 33604</strain>
    </source>
</reference>
<evidence type="ECO:0000313" key="2">
    <source>
        <dbReference type="Proteomes" id="UP000027265"/>
    </source>
</evidence>
<dbReference type="STRING" id="933084.A0A067P9K3"/>
<sequence>MVPGPPSLARLPYEIRLEVFRNLQDDTRRWRHIIANIASSCRALSDPAIDVLWHTMDDLQPLLALIPGVQIDRDPDEPFTYFDIIEPIQPSAWQRFDTYAKRVRVLEYKRPGNVFFNLFADLGRYRPGPLLPNLRQLSWDDEASCPIGSELGHILLSFPTSSLREVTIAARYIREDEHDLHAVQETDLAQAEFLPRLASGAPMLRCLALSGYMPNLLLGALPQFSSLTDLTLSDLGGVLIDLSTFRALSCLSALSAFSVNLKGVPIEGFSGWTGFPCLQFFTVDDASIPIATAAISTISSVQINEIWVNDTPPASIEELRRFFATLRNFRHTLSTVSVTVDALTSPNGCIYTLTAIIESLLEAHRMVLLQIISGLANAVLVTDECMDKMAVAWPRIKILTLYRRSSLPGPTVRGLAILAQKCPSLSNLRLDTIDFRNPIDVGAVPLLEGRLESLSFRPWTAHGDNNVMECFKIAQIIDRLYPNVGRFPPAPNLIVQFIFGLRAARCDERRRMRADTVRMVQVVSEG</sequence>
<dbReference type="Proteomes" id="UP000027265">
    <property type="component" value="Unassembled WGS sequence"/>
</dbReference>
<dbReference type="HOGENOM" id="CLU_021164_3_0_1"/>
<organism evidence="1 2">
    <name type="scientific">Jaapia argillacea MUCL 33604</name>
    <dbReference type="NCBI Taxonomy" id="933084"/>
    <lineage>
        <taxon>Eukaryota</taxon>
        <taxon>Fungi</taxon>
        <taxon>Dikarya</taxon>
        <taxon>Basidiomycota</taxon>
        <taxon>Agaricomycotina</taxon>
        <taxon>Agaricomycetes</taxon>
        <taxon>Agaricomycetidae</taxon>
        <taxon>Jaapiales</taxon>
        <taxon>Jaapiaceae</taxon>
        <taxon>Jaapia</taxon>
    </lineage>
</organism>
<keyword evidence="2" id="KW-1185">Reference proteome</keyword>
<dbReference type="EMBL" id="KL197759">
    <property type="protein sequence ID" value="KDQ50480.1"/>
    <property type="molecule type" value="Genomic_DNA"/>
</dbReference>
<dbReference type="InterPro" id="IPR032675">
    <property type="entry name" value="LRR_dom_sf"/>
</dbReference>
<gene>
    <name evidence="1" type="ORF">JAAARDRAFT_63100</name>
</gene>
<evidence type="ECO:0000313" key="1">
    <source>
        <dbReference type="EMBL" id="KDQ50480.1"/>
    </source>
</evidence>
<name>A0A067P9K3_9AGAM</name>
<dbReference type="AlphaFoldDB" id="A0A067P9K3"/>
<protein>
    <recommendedName>
        <fullName evidence="3">F-box domain-containing protein</fullName>
    </recommendedName>
</protein>
<dbReference type="InParanoid" id="A0A067P9K3"/>
<dbReference type="OrthoDB" id="3041441at2759"/>
<dbReference type="Gene3D" id="3.80.10.10">
    <property type="entry name" value="Ribonuclease Inhibitor"/>
    <property type="match status" value="1"/>
</dbReference>